<keyword evidence="2" id="KW-1185">Reference proteome</keyword>
<evidence type="ECO:0000313" key="2">
    <source>
        <dbReference type="Proteomes" id="UP001498398"/>
    </source>
</evidence>
<evidence type="ECO:0008006" key="3">
    <source>
        <dbReference type="Google" id="ProtNLM"/>
    </source>
</evidence>
<dbReference type="Proteomes" id="UP001498398">
    <property type="component" value="Unassembled WGS sequence"/>
</dbReference>
<proteinExistence type="predicted"/>
<name>A0ABR1IJX0_9AGAR</name>
<gene>
    <name evidence="1" type="ORF">VKT23_020040</name>
</gene>
<dbReference type="EMBL" id="JBANRG010000117">
    <property type="protein sequence ID" value="KAK7434762.1"/>
    <property type="molecule type" value="Genomic_DNA"/>
</dbReference>
<sequence>MPPNNDNNSVRLKINSITRALRSIPPDSVVPAHLTPNAKDALYAIHSLVELLDSHRITSGIILILSKINDHWHSLWAWFSVFIDTCSLETESAVDISCDFFSQGLVDIFEVLSRIMNPYQLWPFQSELPQPFRSRTHFILMVHSSRGFYPLLVQAITFASLHSEDLDVLRSSVLEVFHVLVDNSSDSHTPFLTAMGRSSYSTCMPSLLLSPLSGELLHLRAKQIRARKLFLSTFTVDFMFKASNKYIAAYIDTPLFLNLLQHLVSSTLHAN</sequence>
<comment type="caution">
    <text evidence="1">The sequence shown here is derived from an EMBL/GenBank/DDBJ whole genome shotgun (WGS) entry which is preliminary data.</text>
</comment>
<protein>
    <recommendedName>
        <fullName evidence="3">Huntingtin</fullName>
    </recommendedName>
</protein>
<accession>A0ABR1IJX0</accession>
<reference evidence="1 2" key="1">
    <citation type="submission" date="2024-01" db="EMBL/GenBank/DDBJ databases">
        <title>A draft genome for the cacao thread blight pathogen Marasmiellus scandens.</title>
        <authorList>
            <person name="Baruah I.K."/>
            <person name="Leung J."/>
            <person name="Bukari Y."/>
            <person name="Amoako-Attah I."/>
            <person name="Meinhardt L.W."/>
            <person name="Bailey B.A."/>
            <person name="Cohen S.P."/>
        </authorList>
    </citation>
    <scope>NUCLEOTIDE SEQUENCE [LARGE SCALE GENOMIC DNA]</scope>
    <source>
        <strain evidence="1 2">GH-19</strain>
    </source>
</reference>
<evidence type="ECO:0000313" key="1">
    <source>
        <dbReference type="EMBL" id="KAK7434762.1"/>
    </source>
</evidence>
<organism evidence="1 2">
    <name type="scientific">Marasmiellus scandens</name>
    <dbReference type="NCBI Taxonomy" id="2682957"/>
    <lineage>
        <taxon>Eukaryota</taxon>
        <taxon>Fungi</taxon>
        <taxon>Dikarya</taxon>
        <taxon>Basidiomycota</taxon>
        <taxon>Agaricomycotina</taxon>
        <taxon>Agaricomycetes</taxon>
        <taxon>Agaricomycetidae</taxon>
        <taxon>Agaricales</taxon>
        <taxon>Marasmiineae</taxon>
        <taxon>Omphalotaceae</taxon>
        <taxon>Marasmiellus</taxon>
    </lineage>
</organism>